<evidence type="ECO:0000313" key="2">
    <source>
        <dbReference type="EMBL" id="JAC27685.1"/>
    </source>
</evidence>
<accession>A0A023G494</accession>
<feature type="signal peptide" evidence="1">
    <location>
        <begin position="1"/>
        <end position="22"/>
    </location>
</feature>
<sequence length="111" mass="12673">MLALNYICAILLSFHFVYNCNSSQGINCSSEATRSLQVYALRRDPKQTQNHKGDYSYISTENCIKLLKAKLCTETSVPLSMYHLLLHTIKMKSVMEGEILQLTVLRHVNAY</sequence>
<proteinExistence type="evidence at transcript level"/>
<feature type="chain" id="PRO_5001516856" evidence="1">
    <location>
        <begin position="23"/>
        <end position="111"/>
    </location>
</feature>
<name>A0A023G494_AMBTT</name>
<protein>
    <submittedName>
        <fullName evidence="2">Putative secreted protein</fullName>
    </submittedName>
</protein>
<organism evidence="2">
    <name type="scientific">Amblyomma triste</name>
    <name type="common">Neotropical tick</name>
    <dbReference type="NCBI Taxonomy" id="251400"/>
    <lineage>
        <taxon>Eukaryota</taxon>
        <taxon>Metazoa</taxon>
        <taxon>Ecdysozoa</taxon>
        <taxon>Arthropoda</taxon>
        <taxon>Chelicerata</taxon>
        <taxon>Arachnida</taxon>
        <taxon>Acari</taxon>
        <taxon>Parasitiformes</taxon>
        <taxon>Ixodida</taxon>
        <taxon>Ixodoidea</taxon>
        <taxon>Ixodidae</taxon>
        <taxon>Amblyomminae</taxon>
        <taxon>Amblyomma</taxon>
    </lineage>
</organism>
<dbReference type="EMBL" id="GBBM01007733">
    <property type="protein sequence ID" value="JAC27685.1"/>
    <property type="molecule type" value="mRNA"/>
</dbReference>
<dbReference type="AlphaFoldDB" id="A0A023G494"/>
<reference evidence="2" key="1">
    <citation type="submission" date="2014-03" db="EMBL/GenBank/DDBJ databases">
        <title>The sialotranscriptome of Amblyomma triste, Amblyomma parvum and Amblyomma cajennense ticks, uncovered by 454-based RNA-seq.</title>
        <authorList>
            <person name="Garcia G.R."/>
            <person name="Gardinassi L.G."/>
            <person name="Ribeiro J.M."/>
            <person name="Anatriello E."/>
            <person name="Ferreira B.R."/>
            <person name="Moreira H.N."/>
            <person name="Mafra C."/>
            <person name="Olegario M.M."/>
            <person name="Szabo P.J."/>
            <person name="Miranda-Santos I.K."/>
            <person name="Maruyama S.R."/>
        </authorList>
    </citation>
    <scope>NUCLEOTIDE SEQUENCE</scope>
    <source>
        <strain evidence="2">Mato Grasso do Sul</strain>
        <tissue evidence="2">Salivary glands</tissue>
    </source>
</reference>
<evidence type="ECO:0000256" key="1">
    <source>
        <dbReference type="SAM" id="SignalP"/>
    </source>
</evidence>
<keyword evidence="1" id="KW-0732">Signal</keyword>